<dbReference type="InterPro" id="IPR036770">
    <property type="entry name" value="Ankyrin_rpt-contain_sf"/>
</dbReference>
<dbReference type="AlphaFoldDB" id="A0A382NYA4"/>
<name>A0A382NYA4_9ZZZZ</name>
<dbReference type="Gene3D" id="1.25.40.20">
    <property type="entry name" value="Ankyrin repeat-containing domain"/>
    <property type="match status" value="3"/>
</dbReference>
<dbReference type="Pfam" id="PF00023">
    <property type="entry name" value="Ank"/>
    <property type="match status" value="1"/>
</dbReference>
<keyword evidence="1" id="KW-0677">Repeat</keyword>
<organism evidence="3">
    <name type="scientific">marine metagenome</name>
    <dbReference type="NCBI Taxonomy" id="408172"/>
    <lineage>
        <taxon>unclassified sequences</taxon>
        <taxon>metagenomes</taxon>
        <taxon>ecological metagenomes</taxon>
    </lineage>
</organism>
<dbReference type="Pfam" id="PF13637">
    <property type="entry name" value="Ank_4"/>
    <property type="match status" value="1"/>
</dbReference>
<dbReference type="PROSITE" id="PS50297">
    <property type="entry name" value="ANK_REP_REGION"/>
    <property type="match status" value="4"/>
</dbReference>
<keyword evidence="2" id="KW-0040">ANK repeat</keyword>
<dbReference type="Pfam" id="PF12796">
    <property type="entry name" value="Ank_2"/>
    <property type="match status" value="1"/>
</dbReference>
<dbReference type="EMBL" id="UINC01102716">
    <property type="protein sequence ID" value="SVC64551.1"/>
    <property type="molecule type" value="Genomic_DNA"/>
</dbReference>
<gene>
    <name evidence="3" type="ORF">METZ01_LOCUS317405</name>
</gene>
<dbReference type="SUPFAM" id="SSF48403">
    <property type="entry name" value="Ankyrin repeat"/>
    <property type="match status" value="1"/>
</dbReference>
<dbReference type="PRINTS" id="PR01415">
    <property type="entry name" value="ANKYRIN"/>
</dbReference>
<evidence type="ECO:0000256" key="1">
    <source>
        <dbReference type="ARBA" id="ARBA00022737"/>
    </source>
</evidence>
<reference evidence="3" key="1">
    <citation type="submission" date="2018-05" db="EMBL/GenBank/DDBJ databases">
        <authorList>
            <person name="Lanie J.A."/>
            <person name="Ng W.-L."/>
            <person name="Kazmierczak K.M."/>
            <person name="Andrzejewski T.M."/>
            <person name="Davidsen T.M."/>
            <person name="Wayne K.J."/>
            <person name="Tettelin H."/>
            <person name="Glass J.I."/>
            <person name="Rusch D."/>
            <person name="Podicherti R."/>
            <person name="Tsui H.-C.T."/>
            <person name="Winkler M.E."/>
        </authorList>
    </citation>
    <scope>NUCLEOTIDE SEQUENCE</scope>
</reference>
<proteinExistence type="predicted"/>
<dbReference type="InterPro" id="IPR002110">
    <property type="entry name" value="Ankyrin_rpt"/>
</dbReference>
<evidence type="ECO:0000256" key="2">
    <source>
        <dbReference type="ARBA" id="ARBA00023043"/>
    </source>
</evidence>
<protein>
    <submittedName>
        <fullName evidence="3">Uncharacterized protein</fullName>
    </submittedName>
</protein>
<sequence length="349" mass="38174">MKINTQLVTIAAMMLVGTAFSDPIHDAAMYGNLAGVQAELDKGVDVNTKNDFGDTPLDMALWLNSASETADLIRKRGGKTSKELIALSDAVRTGNIEDVKKHLAAGADVNAKDMYEDTPLYEAVKLGYKGIAELLLANGADVNVKNNVGWVPLHIATALDHKEIVELLVTNGANVDAKDDDGSTPMHYAAWYDRKEVAEMVIAGGADVNAKDENGWTPLHYATDAGLMEISGLLIEQGADVNARDMDGKTPLDRAIQLNRTEIADLLRKHGLPAIPPVEVPAPMPRLIFDKATFGFSFNTKDRKTYVVEETQDFKHWGELETIKGTGKQIKFTDPRQSLVPLQNFYRVK</sequence>
<dbReference type="PANTHER" id="PTHR24171">
    <property type="entry name" value="ANKYRIN REPEAT DOMAIN-CONTAINING PROTEIN 39-RELATED"/>
    <property type="match status" value="1"/>
</dbReference>
<evidence type="ECO:0000313" key="3">
    <source>
        <dbReference type="EMBL" id="SVC64551.1"/>
    </source>
</evidence>
<dbReference type="PANTHER" id="PTHR24171:SF9">
    <property type="entry name" value="ANKYRIN REPEAT DOMAIN-CONTAINING PROTEIN 39"/>
    <property type="match status" value="1"/>
</dbReference>
<dbReference type="SMART" id="SM00248">
    <property type="entry name" value="ANK"/>
    <property type="match status" value="7"/>
</dbReference>
<dbReference type="PROSITE" id="PS50088">
    <property type="entry name" value="ANK_REPEAT"/>
    <property type="match status" value="5"/>
</dbReference>
<accession>A0A382NYA4</accession>
<feature type="non-terminal residue" evidence="3">
    <location>
        <position position="349"/>
    </location>
</feature>